<accession>A0A4C1TVF6</accession>
<evidence type="ECO:0000313" key="3">
    <source>
        <dbReference type="Proteomes" id="UP000299102"/>
    </source>
</evidence>
<proteinExistence type="predicted"/>
<feature type="compositionally biased region" description="Polar residues" evidence="1">
    <location>
        <begin position="126"/>
        <end position="135"/>
    </location>
</feature>
<evidence type="ECO:0000256" key="1">
    <source>
        <dbReference type="SAM" id="MobiDB-lite"/>
    </source>
</evidence>
<reference evidence="2 3" key="1">
    <citation type="journal article" date="2019" name="Commun. Biol.">
        <title>The bagworm genome reveals a unique fibroin gene that provides high tensile strength.</title>
        <authorList>
            <person name="Kono N."/>
            <person name="Nakamura H."/>
            <person name="Ohtoshi R."/>
            <person name="Tomita M."/>
            <person name="Numata K."/>
            <person name="Arakawa K."/>
        </authorList>
    </citation>
    <scope>NUCLEOTIDE SEQUENCE [LARGE SCALE GENOMIC DNA]</scope>
</reference>
<dbReference type="AlphaFoldDB" id="A0A4C1TVF6"/>
<dbReference type="Proteomes" id="UP000299102">
    <property type="component" value="Unassembled WGS sequence"/>
</dbReference>
<organism evidence="2 3">
    <name type="scientific">Eumeta variegata</name>
    <name type="common">Bagworm moth</name>
    <name type="synonym">Eumeta japonica</name>
    <dbReference type="NCBI Taxonomy" id="151549"/>
    <lineage>
        <taxon>Eukaryota</taxon>
        <taxon>Metazoa</taxon>
        <taxon>Ecdysozoa</taxon>
        <taxon>Arthropoda</taxon>
        <taxon>Hexapoda</taxon>
        <taxon>Insecta</taxon>
        <taxon>Pterygota</taxon>
        <taxon>Neoptera</taxon>
        <taxon>Endopterygota</taxon>
        <taxon>Lepidoptera</taxon>
        <taxon>Glossata</taxon>
        <taxon>Ditrysia</taxon>
        <taxon>Tineoidea</taxon>
        <taxon>Psychidae</taxon>
        <taxon>Oiketicinae</taxon>
        <taxon>Eumeta</taxon>
    </lineage>
</organism>
<gene>
    <name evidence="2" type="ORF">EVAR_16923_1</name>
</gene>
<feature type="region of interest" description="Disordered" evidence="1">
    <location>
        <begin position="39"/>
        <end position="60"/>
    </location>
</feature>
<feature type="compositionally biased region" description="Polar residues" evidence="1">
    <location>
        <begin position="39"/>
        <end position="53"/>
    </location>
</feature>
<name>A0A4C1TVF6_EUMVA</name>
<comment type="caution">
    <text evidence="2">The sequence shown here is derived from an EMBL/GenBank/DDBJ whole genome shotgun (WGS) entry which is preliminary data.</text>
</comment>
<keyword evidence="3" id="KW-1185">Reference proteome</keyword>
<dbReference type="EMBL" id="BGZK01000092">
    <property type="protein sequence ID" value="GBP17980.1"/>
    <property type="molecule type" value="Genomic_DNA"/>
</dbReference>
<evidence type="ECO:0000313" key="2">
    <source>
        <dbReference type="EMBL" id="GBP17980.1"/>
    </source>
</evidence>
<protein>
    <submittedName>
        <fullName evidence="2">Uncharacterized protein</fullName>
    </submittedName>
</protein>
<sequence length="201" mass="22030">MVILKQGTGVPRSMVVAAQSNVLLDTTVALGDDIPNAKTTFETPSKKNILTSRRSSRPTDRIRQTTLTQARKWTDVEVEGEIEVESKNGIEPAAARETKTHCTAFRELAESPITIHFPRRRRPHPTGSTRASQRSYESENDMNGAVPTIKIDECRQSLVAAHIAALAAVRGAERHGAPAAAPHCRIYMFMHIPTVTSLPAL</sequence>
<feature type="region of interest" description="Disordered" evidence="1">
    <location>
        <begin position="118"/>
        <end position="141"/>
    </location>
</feature>